<dbReference type="GO" id="GO:0042597">
    <property type="term" value="C:periplasmic space"/>
    <property type="evidence" value="ECO:0007669"/>
    <property type="project" value="UniProtKB-ARBA"/>
</dbReference>
<gene>
    <name evidence="3" type="ORF">SAMN04489725_106156</name>
</gene>
<keyword evidence="1" id="KW-0732">Signal</keyword>
<proteinExistence type="predicted"/>
<name>A0A1H2TVR9_9BACL</name>
<dbReference type="SUPFAM" id="SSF53850">
    <property type="entry name" value="Periplasmic binding protein-like II"/>
    <property type="match status" value="1"/>
</dbReference>
<evidence type="ECO:0000259" key="2">
    <source>
        <dbReference type="Pfam" id="PF00496"/>
    </source>
</evidence>
<dbReference type="GO" id="GO:0043190">
    <property type="term" value="C:ATP-binding cassette (ABC) transporter complex"/>
    <property type="evidence" value="ECO:0007669"/>
    <property type="project" value="InterPro"/>
</dbReference>
<dbReference type="InterPro" id="IPR039424">
    <property type="entry name" value="SBP_5"/>
</dbReference>
<reference evidence="4" key="1">
    <citation type="submission" date="2016-10" db="EMBL/GenBank/DDBJ databases">
        <authorList>
            <person name="Varghese N."/>
        </authorList>
    </citation>
    <scope>NUCLEOTIDE SEQUENCE [LARGE SCALE GENOMIC DNA]</scope>
    <source>
        <strain evidence="4">DSM 12489</strain>
    </source>
</reference>
<dbReference type="AlphaFoldDB" id="A0A1H2TVR9"/>
<dbReference type="InterPro" id="IPR000914">
    <property type="entry name" value="SBP_5_dom"/>
</dbReference>
<dbReference type="PANTHER" id="PTHR30290">
    <property type="entry name" value="PERIPLASMIC BINDING COMPONENT OF ABC TRANSPORTER"/>
    <property type="match status" value="1"/>
</dbReference>
<organism evidence="3 4">
    <name type="scientific">Alicyclobacillus hesperidum</name>
    <dbReference type="NCBI Taxonomy" id="89784"/>
    <lineage>
        <taxon>Bacteria</taxon>
        <taxon>Bacillati</taxon>
        <taxon>Bacillota</taxon>
        <taxon>Bacilli</taxon>
        <taxon>Bacillales</taxon>
        <taxon>Alicyclobacillaceae</taxon>
        <taxon>Alicyclobacillus</taxon>
    </lineage>
</organism>
<feature type="signal peptide" evidence="1">
    <location>
        <begin position="1"/>
        <end position="19"/>
    </location>
</feature>
<dbReference type="CDD" id="cd08513">
    <property type="entry name" value="PBP2_thermophilic_Hb8_like"/>
    <property type="match status" value="1"/>
</dbReference>
<keyword evidence="4" id="KW-1185">Reference proteome</keyword>
<evidence type="ECO:0000256" key="1">
    <source>
        <dbReference type="SAM" id="SignalP"/>
    </source>
</evidence>
<dbReference type="Proteomes" id="UP000182589">
    <property type="component" value="Unassembled WGS sequence"/>
</dbReference>
<dbReference type="EMBL" id="FNOJ01000006">
    <property type="protein sequence ID" value="SDW47870.1"/>
    <property type="molecule type" value="Genomic_DNA"/>
</dbReference>
<dbReference type="PROSITE" id="PS51257">
    <property type="entry name" value="PROKAR_LIPOPROTEIN"/>
    <property type="match status" value="1"/>
</dbReference>
<protein>
    <submittedName>
        <fullName evidence="3">Peptide/nickel transport system substrate-binding protein</fullName>
    </submittedName>
</protein>
<dbReference type="Gene3D" id="3.40.190.10">
    <property type="entry name" value="Periplasmic binding protein-like II"/>
    <property type="match status" value="1"/>
</dbReference>
<accession>A0A1H2TVR9</accession>
<evidence type="ECO:0000313" key="4">
    <source>
        <dbReference type="Proteomes" id="UP000182589"/>
    </source>
</evidence>
<dbReference type="STRING" id="89784.SAMN04489725_106156"/>
<dbReference type="PIRSF" id="PIRSF002741">
    <property type="entry name" value="MppA"/>
    <property type="match status" value="1"/>
</dbReference>
<dbReference type="GO" id="GO:0015833">
    <property type="term" value="P:peptide transport"/>
    <property type="evidence" value="ECO:0007669"/>
    <property type="project" value="TreeGrafter"/>
</dbReference>
<feature type="chain" id="PRO_5039185755" evidence="1">
    <location>
        <begin position="20"/>
        <end position="593"/>
    </location>
</feature>
<dbReference type="Gene3D" id="3.10.105.10">
    <property type="entry name" value="Dipeptide-binding Protein, Domain 3"/>
    <property type="match status" value="1"/>
</dbReference>
<dbReference type="Pfam" id="PF00496">
    <property type="entry name" value="SBP_bac_5"/>
    <property type="match status" value="1"/>
</dbReference>
<dbReference type="InterPro" id="IPR030678">
    <property type="entry name" value="Peptide/Ni-bd"/>
</dbReference>
<feature type="domain" description="Solute-binding protein family 5" evidence="2">
    <location>
        <begin position="110"/>
        <end position="469"/>
    </location>
</feature>
<evidence type="ECO:0000313" key="3">
    <source>
        <dbReference type="EMBL" id="SDW47870.1"/>
    </source>
</evidence>
<sequence>MLNKSKNIALAGMTMTVLALGLVGCGTNTQNGSRSTIENAVTEKVGAASTTTPQQGGVLIYALPPATNITWYFPIENGSNDTVVNAMLSQQLYPGLFTINNQDAIDFRNGFANKITYNSSGTVYTISLKKNWKWSDGVPVTAQDVVWDYRLIQATDAPNAPAPWPNYNNGNGGIPKDVKSVIAIGKYTVQVTLNKPVNQQWFIYNGIGQLQPLPEHAWNKYPNNMTKEITYLGKVATDPTFFTVVDGPFKLQSAVSSRAWTLVPNPLYGGHKSPLSKLVFEYEASNDAEFAALKTGAVNLGYLDLSQYGSERALTSMGDTIEPGYSLGYNFVNVNFLKGSPLYSAMRDLKVRQALEMGIDQTTIDNDIYHGFAPPQYGPIPNVPKTVFSDPKLAKPIYPYDPAKAVKLLESDGWKLVNGVMTKGNQQLKFDMLYPSGSESYTQTAELMAQDWRKMGVIANLKPEPFATEISIMTNTSDPGGWVAAAETGIFYGGMYPSGESQFEPGAMDDYGYNDPTENKLIAKTIEPSSSAAETKKNFFAYEEYTAKMLPVLWTNEVANLTVVTPQVHNATPEYLVPTTGYPMFNYLWVAKN</sequence>
<dbReference type="GO" id="GO:1904680">
    <property type="term" value="F:peptide transmembrane transporter activity"/>
    <property type="evidence" value="ECO:0007669"/>
    <property type="project" value="TreeGrafter"/>
</dbReference>